<accession>A0A5C7EIJ6</accession>
<keyword evidence="5" id="KW-0800">Toxin</keyword>
<feature type="binding site" evidence="5">
    <location>
        <position position="101"/>
    </location>
    <ligand>
        <name>Mg(2+)</name>
        <dbReference type="ChEBI" id="CHEBI:18420"/>
    </ligand>
</feature>
<keyword evidence="2 5" id="KW-0540">Nuclease</keyword>
<keyword evidence="4 5" id="KW-0378">Hydrolase</keyword>
<dbReference type="InterPro" id="IPR029060">
    <property type="entry name" value="PIN-like_dom_sf"/>
</dbReference>
<comment type="caution">
    <text evidence="7">The sequence shown here is derived from an EMBL/GenBank/DDBJ whole genome shotgun (WGS) entry which is preliminary data.</text>
</comment>
<gene>
    <name evidence="5" type="primary">vapC</name>
    <name evidence="7" type="ORF">FR698_13825</name>
</gene>
<protein>
    <recommendedName>
        <fullName evidence="5">Ribonuclease VapC</fullName>
        <shortName evidence="5">RNase VapC</shortName>
        <ecNumber evidence="5">3.1.-.-</ecNumber>
    </recommendedName>
    <alternativeName>
        <fullName evidence="5">Toxin VapC</fullName>
    </alternativeName>
</protein>
<feature type="binding site" evidence="5">
    <location>
        <position position="6"/>
    </location>
    <ligand>
        <name>Mg(2+)</name>
        <dbReference type="ChEBI" id="CHEBI:18420"/>
    </ligand>
</feature>
<dbReference type="HAMAP" id="MF_00265">
    <property type="entry name" value="VapC_Nob1"/>
    <property type="match status" value="1"/>
</dbReference>
<keyword evidence="8" id="KW-1185">Reference proteome</keyword>
<organism evidence="7 8">
    <name type="scientific">Pelomicrobium methylotrophicum</name>
    <dbReference type="NCBI Taxonomy" id="2602750"/>
    <lineage>
        <taxon>Bacteria</taxon>
        <taxon>Pseudomonadati</taxon>
        <taxon>Pseudomonadota</taxon>
        <taxon>Hydrogenophilia</taxon>
        <taxon>Hydrogenophilia incertae sedis</taxon>
        <taxon>Pelomicrobium</taxon>
    </lineage>
</organism>
<evidence type="ECO:0000256" key="1">
    <source>
        <dbReference type="ARBA" id="ARBA00022649"/>
    </source>
</evidence>
<proteinExistence type="inferred from homology"/>
<dbReference type="CDD" id="cd09874">
    <property type="entry name" value="PIN_MT3492-like"/>
    <property type="match status" value="1"/>
</dbReference>
<evidence type="ECO:0000313" key="7">
    <source>
        <dbReference type="EMBL" id="TXF10709.1"/>
    </source>
</evidence>
<dbReference type="GO" id="GO:0004540">
    <property type="term" value="F:RNA nuclease activity"/>
    <property type="evidence" value="ECO:0007669"/>
    <property type="project" value="InterPro"/>
</dbReference>
<comment type="similarity">
    <text evidence="5">Belongs to the PINc/VapC protein family.</text>
</comment>
<keyword evidence="3 5" id="KW-0479">Metal-binding</keyword>
<dbReference type="AlphaFoldDB" id="A0A5C7EIJ6"/>
<keyword evidence="5" id="KW-0460">Magnesium</keyword>
<evidence type="ECO:0000256" key="4">
    <source>
        <dbReference type="ARBA" id="ARBA00022801"/>
    </source>
</evidence>
<name>A0A5C7EIJ6_9PROT</name>
<comment type="cofactor">
    <cofactor evidence="5">
        <name>Mg(2+)</name>
        <dbReference type="ChEBI" id="CHEBI:18420"/>
    </cofactor>
</comment>
<dbReference type="GO" id="GO:0000287">
    <property type="term" value="F:magnesium ion binding"/>
    <property type="evidence" value="ECO:0007669"/>
    <property type="project" value="UniProtKB-UniRule"/>
</dbReference>
<evidence type="ECO:0000256" key="5">
    <source>
        <dbReference type="HAMAP-Rule" id="MF_00265"/>
    </source>
</evidence>
<evidence type="ECO:0000256" key="2">
    <source>
        <dbReference type="ARBA" id="ARBA00022722"/>
    </source>
</evidence>
<reference evidence="7 8" key="1">
    <citation type="submission" date="2019-08" db="EMBL/GenBank/DDBJ databases">
        <title>Pelomicrobium methylotrophicum gen. nov., sp. nov. a moderately thermophilic, facultatively anaerobic, lithoautotrophic and methylotrophic bacterium isolated from a terrestrial mud volcano.</title>
        <authorList>
            <person name="Slobodkina G.B."/>
            <person name="Merkel A.Y."/>
            <person name="Slobodkin A.I."/>
        </authorList>
    </citation>
    <scope>NUCLEOTIDE SEQUENCE [LARGE SCALE GENOMIC DNA]</scope>
    <source>
        <strain evidence="7 8">SM250</strain>
    </source>
</reference>
<dbReference type="EMBL" id="VPFL01000023">
    <property type="protein sequence ID" value="TXF10709.1"/>
    <property type="molecule type" value="Genomic_DNA"/>
</dbReference>
<dbReference type="Pfam" id="PF01850">
    <property type="entry name" value="PIN"/>
    <property type="match status" value="1"/>
</dbReference>
<dbReference type="RefSeq" id="WP_147800790.1">
    <property type="nucleotide sequence ID" value="NZ_VPFL01000023.1"/>
</dbReference>
<dbReference type="GO" id="GO:0016787">
    <property type="term" value="F:hydrolase activity"/>
    <property type="evidence" value="ECO:0007669"/>
    <property type="project" value="UniProtKB-KW"/>
</dbReference>
<keyword evidence="1 5" id="KW-1277">Toxin-antitoxin system</keyword>
<dbReference type="Gene3D" id="3.40.50.1010">
    <property type="entry name" value="5'-nuclease"/>
    <property type="match status" value="1"/>
</dbReference>
<dbReference type="InParanoid" id="A0A5C7EIJ6"/>
<evidence type="ECO:0000259" key="6">
    <source>
        <dbReference type="Pfam" id="PF01850"/>
    </source>
</evidence>
<comment type="function">
    <text evidence="5">Toxic component of a toxin-antitoxin (TA) system. An RNase.</text>
</comment>
<dbReference type="OrthoDB" id="5568064at2"/>
<dbReference type="InterPro" id="IPR022907">
    <property type="entry name" value="VapC_family"/>
</dbReference>
<evidence type="ECO:0000256" key="3">
    <source>
        <dbReference type="ARBA" id="ARBA00022723"/>
    </source>
</evidence>
<sequence length="145" mass="15961">MILYLDTSALLKLYLAEADSRRVRRLATGASAIFTHLITYAEMRAALAQALRMRRLSEGDYASQVRAFENDWLSLEIIALDESLLRRAGEHAERFGLRGYDSVHLAAAEWLVRSAGNPALVRFVAFDGALVTAAAAIGLPGAERR</sequence>
<dbReference type="EC" id="3.1.-.-" evidence="5"/>
<feature type="domain" description="PIN" evidence="6">
    <location>
        <begin position="4"/>
        <end position="109"/>
    </location>
</feature>
<dbReference type="InterPro" id="IPR002716">
    <property type="entry name" value="PIN_dom"/>
</dbReference>
<dbReference type="GO" id="GO:0090729">
    <property type="term" value="F:toxin activity"/>
    <property type="evidence" value="ECO:0007669"/>
    <property type="project" value="UniProtKB-KW"/>
</dbReference>
<evidence type="ECO:0000313" key="8">
    <source>
        <dbReference type="Proteomes" id="UP000321201"/>
    </source>
</evidence>
<dbReference type="Proteomes" id="UP000321201">
    <property type="component" value="Unassembled WGS sequence"/>
</dbReference>
<dbReference type="SUPFAM" id="SSF88723">
    <property type="entry name" value="PIN domain-like"/>
    <property type="match status" value="1"/>
</dbReference>